<keyword evidence="2" id="KW-1185">Reference proteome</keyword>
<protein>
    <recommendedName>
        <fullName evidence="3">DUF2515 domain-containing protein</fullName>
    </recommendedName>
</protein>
<name>A0ABS4HV92_9BACL</name>
<dbReference type="EMBL" id="JAGGKV010000003">
    <property type="protein sequence ID" value="MBP1962545.1"/>
    <property type="molecule type" value="Genomic_DNA"/>
</dbReference>
<dbReference type="Pfam" id="PF10720">
    <property type="entry name" value="DUF2515"/>
    <property type="match status" value="1"/>
</dbReference>
<sequence length="389" mass="44592">MKATSLDAIPLSKTIAERVEKGLVQQLEMLRGGVEPFPITSDEKSLVEQIRMRTRQENRNNVTRTMAYWACYHAYPELHWALLAHMVSRCGGWNMTDLRGELLPHLIDSDQAEHLFAFLERANSLIFQDAYPQLLLYEESKKRKKNLFHLLPHLAISMWMVPVWQAFWTDQESAALTIALIVNEQNYIEQRVVQKEQFQQTVLNKTLFKSQGWLQLNQVAFPFWSLSTQGDSPQPHLAGLILENFANLTERIEFGKSLYALLFGAPEVLQGVLRYADATPHTGSRSDYWPHLFSPIRKAPPDDLYQERLDGCFLKKGSLPLYSPTLGAVWPDRPLMPVEPGDWFQEASEPLKHMRPISVPQSYDLTQAMYAGLNKLELAILTAQAMNVR</sequence>
<evidence type="ECO:0008006" key="3">
    <source>
        <dbReference type="Google" id="ProtNLM"/>
    </source>
</evidence>
<dbReference type="Proteomes" id="UP001519344">
    <property type="component" value="Unassembled WGS sequence"/>
</dbReference>
<dbReference type="InterPro" id="IPR019658">
    <property type="entry name" value="DUF2515"/>
</dbReference>
<proteinExistence type="predicted"/>
<evidence type="ECO:0000313" key="2">
    <source>
        <dbReference type="Proteomes" id="UP001519344"/>
    </source>
</evidence>
<accession>A0ABS4HV92</accession>
<gene>
    <name evidence="1" type="ORF">J2Z65_001744</name>
</gene>
<comment type="caution">
    <text evidence="1">The sequence shown here is derived from an EMBL/GenBank/DDBJ whole genome shotgun (WGS) entry which is preliminary data.</text>
</comment>
<evidence type="ECO:0000313" key="1">
    <source>
        <dbReference type="EMBL" id="MBP1962545.1"/>
    </source>
</evidence>
<reference evidence="1 2" key="1">
    <citation type="submission" date="2021-03" db="EMBL/GenBank/DDBJ databases">
        <title>Genomic Encyclopedia of Type Strains, Phase IV (KMG-IV): sequencing the most valuable type-strain genomes for metagenomic binning, comparative biology and taxonomic classification.</title>
        <authorList>
            <person name="Goeker M."/>
        </authorList>
    </citation>
    <scope>NUCLEOTIDE SEQUENCE [LARGE SCALE GENOMIC DNA]</scope>
    <source>
        <strain evidence="1 2">DSM 24950</strain>
    </source>
</reference>
<dbReference type="RefSeq" id="WP_240159834.1">
    <property type="nucleotide sequence ID" value="NZ_JAAOZR010000024.1"/>
</dbReference>
<organism evidence="1 2">
    <name type="scientific">Paenibacillus aceris</name>
    <dbReference type="NCBI Taxonomy" id="869555"/>
    <lineage>
        <taxon>Bacteria</taxon>
        <taxon>Bacillati</taxon>
        <taxon>Bacillota</taxon>
        <taxon>Bacilli</taxon>
        <taxon>Bacillales</taxon>
        <taxon>Paenibacillaceae</taxon>
        <taxon>Paenibacillus</taxon>
    </lineage>
</organism>